<keyword evidence="5" id="KW-1185">Reference proteome</keyword>
<name>A0ABQ5JPB7_9LACO</name>
<reference evidence="4 5" key="1">
    <citation type="submission" date="2022-03" db="EMBL/GenBank/DDBJ databases">
        <title>Draft genome sequence of Furfurilactobacillus curtus JCM 31185.</title>
        <authorList>
            <person name="Suzuki S."/>
            <person name="Endo A."/>
            <person name="Kajikawa A."/>
        </authorList>
    </citation>
    <scope>NUCLEOTIDE SEQUENCE [LARGE SCALE GENOMIC DNA]</scope>
    <source>
        <strain evidence="4 5">JCM 31185</strain>
    </source>
</reference>
<evidence type="ECO:0000313" key="5">
    <source>
        <dbReference type="Proteomes" id="UP001628078"/>
    </source>
</evidence>
<dbReference type="SUPFAM" id="SSF56349">
    <property type="entry name" value="DNA breaking-rejoining enzymes"/>
    <property type="match status" value="1"/>
</dbReference>
<dbReference type="CDD" id="cd00397">
    <property type="entry name" value="DNA_BRE_C"/>
    <property type="match status" value="1"/>
</dbReference>
<proteinExistence type="predicted"/>
<accession>A0ABQ5JPB7</accession>
<keyword evidence="2" id="KW-0233">DNA recombination</keyword>
<dbReference type="Pfam" id="PF00589">
    <property type="entry name" value="Phage_integrase"/>
    <property type="match status" value="1"/>
</dbReference>
<dbReference type="InterPro" id="IPR050090">
    <property type="entry name" value="Tyrosine_recombinase_XerCD"/>
</dbReference>
<dbReference type="InterPro" id="IPR011010">
    <property type="entry name" value="DNA_brk_join_enz"/>
</dbReference>
<dbReference type="InterPro" id="IPR013762">
    <property type="entry name" value="Integrase-like_cat_sf"/>
</dbReference>
<dbReference type="Gene3D" id="1.10.150.130">
    <property type="match status" value="1"/>
</dbReference>
<evidence type="ECO:0000256" key="1">
    <source>
        <dbReference type="ARBA" id="ARBA00023125"/>
    </source>
</evidence>
<organism evidence="4 5">
    <name type="scientific">Furfurilactobacillus curtus</name>
    <dbReference type="NCBI Taxonomy" id="1746200"/>
    <lineage>
        <taxon>Bacteria</taxon>
        <taxon>Bacillati</taxon>
        <taxon>Bacillota</taxon>
        <taxon>Bacilli</taxon>
        <taxon>Lactobacillales</taxon>
        <taxon>Lactobacillaceae</taxon>
        <taxon>Furfurilactobacillus</taxon>
    </lineage>
</organism>
<dbReference type="InterPro" id="IPR002104">
    <property type="entry name" value="Integrase_catalytic"/>
</dbReference>
<evidence type="ECO:0000313" key="4">
    <source>
        <dbReference type="EMBL" id="GKT05865.1"/>
    </source>
</evidence>
<sequence>MTKQNATGKVVKGKGKVWIGKTTSGVLKREDGSLLFRVKFNVNGKATQFEEAVYNKLDKRTAEKMWNDWAMQEKAKAQENPFMDETPTFAEVVKNEAGWTSWLEEVSRSEDSISHVRSKAKMLLENDDLAGFVNKKISKISRGDCQQVINTLKKSGQTYWQCHAVRQTLSSIFRYAEEQDFVENIPSSHVRLETAKQAQTRKNDQAKDCFFEGERENIVNYLLSDEVKPAQRILILIALATGLRQGELLGLTWDDFHKSENDYYLTVKREVTISKMKTNAIDARVSINKFTKAGDLRSVPLLAEVGKILEEYQKTADHTKWTIKGEEYDFITCHDGRPYVGKTAHEWWQVINRKLIEKGLLNRVLTFHKLRATAITMLANETELSIFEVSVIAGHHSVQVTQGYYLSHEEEHMQKLSQKMNGVLHKAS</sequence>
<dbReference type="InterPro" id="IPR010998">
    <property type="entry name" value="Integrase_recombinase_N"/>
</dbReference>
<comment type="caution">
    <text evidence="4">The sequence shown here is derived from an EMBL/GenBank/DDBJ whole genome shotgun (WGS) entry which is preliminary data.</text>
</comment>
<dbReference type="RefSeq" id="WP_407883501.1">
    <property type="nucleotide sequence ID" value="NZ_BQXO01000003.1"/>
</dbReference>
<dbReference type="EMBL" id="BQXO01000003">
    <property type="protein sequence ID" value="GKT05865.1"/>
    <property type="molecule type" value="Genomic_DNA"/>
</dbReference>
<evidence type="ECO:0000259" key="3">
    <source>
        <dbReference type="PROSITE" id="PS51898"/>
    </source>
</evidence>
<keyword evidence="1" id="KW-0238">DNA-binding</keyword>
<dbReference type="Gene3D" id="1.10.443.10">
    <property type="entry name" value="Intergrase catalytic core"/>
    <property type="match status" value="1"/>
</dbReference>
<dbReference type="PROSITE" id="PS51898">
    <property type="entry name" value="TYR_RECOMBINASE"/>
    <property type="match status" value="1"/>
</dbReference>
<dbReference type="Proteomes" id="UP001628078">
    <property type="component" value="Unassembled WGS sequence"/>
</dbReference>
<dbReference type="PANTHER" id="PTHR30349">
    <property type="entry name" value="PHAGE INTEGRASE-RELATED"/>
    <property type="match status" value="1"/>
</dbReference>
<dbReference type="PANTHER" id="PTHR30349:SF94">
    <property type="entry name" value="INTEGRASE_RECOMBINASE HI_1414-RELATED"/>
    <property type="match status" value="1"/>
</dbReference>
<protein>
    <recommendedName>
        <fullName evidence="3">Tyr recombinase domain-containing protein</fullName>
    </recommendedName>
</protein>
<feature type="domain" description="Tyr recombinase" evidence="3">
    <location>
        <begin position="204"/>
        <end position="418"/>
    </location>
</feature>
<gene>
    <name evidence="4" type="ORF">JCM31185_11530</name>
</gene>
<evidence type="ECO:0000256" key="2">
    <source>
        <dbReference type="ARBA" id="ARBA00023172"/>
    </source>
</evidence>